<protein>
    <recommendedName>
        <fullName evidence="3">DNA-binding protein</fullName>
    </recommendedName>
</protein>
<dbReference type="Proteomes" id="UP000093962">
    <property type="component" value="Unassembled WGS sequence"/>
</dbReference>
<gene>
    <name evidence="1" type="ORF">A5642_11855</name>
</gene>
<dbReference type="EMBL" id="LZSF01000043">
    <property type="protein sequence ID" value="OBA90845.1"/>
    <property type="molecule type" value="Genomic_DNA"/>
</dbReference>
<organism evidence="1 2">
    <name type="scientific">Mycolicibacterium mucogenicum</name>
    <name type="common">Mycobacterium mucogenicum</name>
    <dbReference type="NCBI Taxonomy" id="56689"/>
    <lineage>
        <taxon>Bacteria</taxon>
        <taxon>Bacillati</taxon>
        <taxon>Actinomycetota</taxon>
        <taxon>Actinomycetes</taxon>
        <taxon>Mycobacteriales</taxon>
        <taxon>Mycobacteriaceae</taxon>
        <taxon>Mycolicibacterium</taxon>
    </lineage>
</organism>
<reference evidence="1 2" key="1">
    <citation type="submission" date="2016-06" db="EMBL/GenBank/DDBJ databases">
        <authorList>
            <person name="Kjaerup R.B."/>
            <person name="Dalgaard T.S."/>
            <person name="Juul-Madsen H.R."/>
        </authorList>
    </citation>
    <scope>NUCLEOTIDE SEQUENCE [LARGE SCALE GENOMIC DNA]</scope>
    <source>
        <strain evidence="1 2">1199456.5</strain>
    </source>
</reference>
<evidence type="ECO:0008006" key="3">
    <source>
        <dbReference type="Google" id="ProtNLM"/>
    </source>
</evidence>
<evidence type="ECO:0000313" key="2">
    <source>
        <dbReference type="Proteomes" id="UP000093962"/>
    </source>
</evidence>
<sequence length="229" mass="24357">MFGPSGDLVVIEQHQRIATPTCGDRTVVNERPPGAGEISGPHRLSDRYRMEHDLTLPYVHTCATLDTRKVHTWTVMMSWPDDSAMLSARQLALEAGISATTVKNWSGRPHHALPGHDVGGKQMFRWGDLVSFVESHPELPTAAKLAAKLRTPVHSSADAAAPADPETLKAIARDAKAAASAASDAALRAAQNARDAADGHLQMVQDLRTAIAALDSALTVALAPGTLND</sequence>
<dbReference type="AlphaFoldDB" id="A0A1A0MZL6"/>
<comment type="caution">
    <text evidence="1">The sequence shown here is derived from an EMBL/GenBank/DDBJ whole genome shotgun (WGS) entry which is preliminary data.</text>
</comment>
<evidence type="ECO:0000313" key="1">
    <source>
        <dbReference type="EMBL" id="OBA90845.1"/>
    </source>
</evidence>
<name>A0A1A0MZL6_MYCMU</name>
<accession>A0A1A0MZL6</accession>
<proteinExistence type="predicted"/>